<name>A0A2Y9K9I0_ENHLU</name>
<feature type="compositionally biased region" description="Basic and acidic residues" evidence="1">
    <location>
        <begin position="54"/>
        <end position="69"/>
    </location>
</feature>
<feature type="region of interest" description="Disordered" evidence="1">
    <location>
        <begin position="54"/>
        <end position="648"/>
    </location>
</feature>
<feature type="compositionally biased region" description="Pro residues" evidence="1">
    <location>
        <begin position="535"/>
        <end position="546"/>
    </location>
</feature>
<protein>
    <submittedName>
        <fullName evidence="3">Basic proline-rich protein-like</fullName>
    </submittedName>
</protein>
<dbReference type="GeneID" id="111154448"/>
<sequence>MFRVEARAGPARPAAGGEQRMHLSLKAGLPRCPPGLGDESQHLQLHQLRRCAWQKDRRPPRELRLKERPAAPLSKPQGGPVSLAILPQGREAKELQSKGMATSGPRCSGTVTAVNDPSPGAALLPPVCRREPARQAPTRQPEPRDPRLHEALPQAGIRALVEGTPTAGPLSFHREHGARGRLSAAGTREPHCPARLRPPDPGASRTRSRERPSPTSPRWRRPQQPRARVVPGRPRGRSAQGPAGSGLPADLPRAPATGQTGHAAPGTDASFRYTRGLRPRLPSSCVRDPAGRWPRRPRRPSPNPAHGPAPPASSEQALRVREPRRARTTREPRGKGRRGRGLPVPDPGGRRASPDPPSSGLHRRTCGSATPAPAAPPAPTRKPRTLKQTKGIRALVEGTPTAGPLSFHREHGARGRLSAAGTREPHCPARLRPPDPGASRTRSRERPSPTSPRWRRPQQPRARVVPGRPRGRSAQGPAGSGLPADLPRAPATGQTGHAAPGTDASFRYTRGLRPRLPSSCVRDPAGRWPRRPRRPSPNPAHGPAPPASSEQALRVREPRRARTTREPRGKGRRGRGLPVPDPGGRRASPDPPSSGLHRRTCGSATPAPAAPPAPTRKPRTLKQTPRSAGNPGARGTPERGEPRSAGST</sequence>
<feature type="compositionally biased region" description="Low complexity" evidence="1">
    <location>
        <begin position="224"/>
        <end position="233"/>
    </location>
</feature>
<accession>A0A2Y9K9I0</accession>
<feature type="compositionally biased region" description="Low complexity" evidence="1">
    <location>
        <begin position="459"/>
        <end position="468"/>
    </location>
</feature>
<feature type="compositionally biased region" description="Basic and acidic residues" evidence="1">
    <location>
        <begin position="141"/>
        <end position="150"/>
    </location>
</feature>
<dbReference type="AlphaFoldDB" id="A0A2Y9K9I0"/>
<proteinExistence type="predicted"/>
<feature type="region of interest" description="Disordered" evidence="1">
    <location>
        <begin position="1"/>
        <end position="20"/>
    </location>
</feature>
<dbReference type="Proteomes" id="UP000248482">
    <property type="component" value="Unplaced"/>
</dbReference>
<gene>
    <name evidence="3" type="primary">LOC111154448</name>
</gene>
<feature type="compositionally biased region" description="Basic and acidic residues" evidence="1">
    <location>
        <begin position="318"/>
        <end position="334"/>
    </location>
</feature>
<feature type="compositionally biased region" description="Low complexity" evidence="1">
    <location>
        <begin position="7"/>
        <end position="17"/>
    </location>
</feature>
<reference evidence="3" key="1">
    <citation type="submission" date="2025-08" db="UniProtKB">
        <authorList>
            <consortium name="RefSeq"/>
        </authorList>
    </citation>
    <scope>IDENTIFICATION</scope>
    <source>
        <tissue evidence="3">Blood</tissue>
    </source>
</reference>
<feature type="compositionally biased region" description="Basic and acidic residues" evidence="1">
    <location>
        <begin position="553"/>
        <end position="569"/>
    </location>
</feature>
<keyword evidence="2" id="KW-1185">Reference proteome</keyword>
<organism evidence="2 3">
    <name type="scientific">Enhydra lutris kenyoni</name>
    <name type="common">northern sea otter</name>
    <dbReference type="NCBI Taxonomy" id="391180"/>
    <lineage>
        <taxon>Eukaryota</taxon>
        <taxon>Metazoa</taxon>
        <taxon>Chordata</taxon>
        <taxon>Craniata</taxon>
        <taxon>Vertebrata</taxon>
        <taxon>Euteleostomi</taxon>
        <taxon>Mammalia</taxon>
        <taxon>Eutheria</taxon>
        <taxon>Laurasiatheria</taxon>
        <taxon>Carnivora</taxon>
        <taxon>Caniformia</taxon>
        <taxon>Musteloidea</taxon>
        <taxon>Mustelidae</taxon>
        <taxon>Lutrinae</taxon>
        <taxon>Enhydra</taxon>
    </lineage>
</organism>
<evidence type="ECO:0000313" key="3">
    <source>
        <dbReference type="RefSeq" id="XP_022369763.1"/>
    </source>
</evidence>
<evidence type="ECO:0000313" key="2">
    <source>
        <dbReference type="Proteomes" id="UP000248482"/>
    </source>
</evidence>
<evidence type="ECO:0000256" key="1">
    <source>
        <dbReference type="SAM" id="MobiDB-lite"/>
    </source>
</evidence>
<feature type="compositionally biased region" description="Pro residues" evidence="1">
    <location>
        <begin position="300"/>
        <end position="311"/>
    </location>
</feature>
<dbReference type="RefSeq" id="XP_022369763.1">
    <property type="nucleotide sequence ID" value="XM_022514055.1"/>
</dbReference>
<dbReference type="KEGG" id="elk:111154448"/>